<evidence type="ECO:0000313" key="3">
    <source>
        <dbReference type="Proteomes" id="UP001595945"/>
    </source>
</evidence>
<keyword evidence="1" id="KW-0472">Membrane</keyword>
<feature type="transmembrane region" description="Helical" evidence="1">
    <location>
        <begin position="6"/>
        <end position="24"/>
    </location>
</feature>
<reference evidence="2 3" key="1">
    <citation type="journal article" date="2019" name="Int. J. Syst. Evol. Microbiol.">
        <title>The Global Catalogue of Microorganisms (GCM) 10K type strain sequencing project: providing services to taxonomists for standard genome sequencing and annotation.</title>
        <authorList>
            <consortium name="The Broad Institute Genomics Platform"/>
            <consortium name="The Broad Institute Genome Sequencing Center for Infectious Disease"/>
            <person name="Wu L."/>
            <person name="Ma J."/>
        </authorList>
    </citation>
    <scope>NUCLEOTIDE SEQUENCE [LARGE SCALE GENOMIC DNA]</scope>
    <source>
        <strain evidence="2 3">XZYJ18</strain>
    </source>
</reference>
<dbReference type="Proteomes" id="UP001595945">
    <property type="component" value="Unassembled WGS sequence"/>
</dbReference>
<keyword evidence="1" id="KW-1133">Transmembrane helix</keyword>
<feature type="transmembrane region" description="Helical" evidence="1">
    <location>
        <begin position="87"/>
        <end position="108"/>
    </location>
</feature>
<name>A0ABD5PZN4_9EURY</name>
<protein>
    <submittedName>
        <fullName evidence="2">Uncharacterized protein</fullName>
    </submittedName>
</protein>
<organism evidence="2 3">
    <name type="scientific">Halorussus aquaticus</name>
    <dbReference type="NCBI Taxonomy" id="2953748"/>
    <lineage>
        <taxon>Archaea</taxon>
        <taxon>Methanobacteriati</taxon>
        <taxon>Methanobacteriota</taxon>
        <taxon>Stenosarchaea group</taxon>
        <taxon>Halobacteria</taxon>
        <taxon>Halobacteriales</taxon>
        <taxon>Haladaptataceae</taxon>
        <taxon>Halorussus</taxon>
    </lineage>
</organism>
<keyword evidence="3" id="KW-1185">Reference proteome</keyword>
<dbReference type="AlphaFoldDB" id="A0ABD5PZN4"/>
<evidence type="ECO:0000313" key="2">
    <source>
        <dbReference type="EMBL" id="MFC4823741.1"/>
    </source>
</evidence>
<gene>
    <name evidence="2" type="ORF">ACFO9K_05665</name>
</gene>
<proteinExistence type="predicted"/>
<feature type="transmembrane region" description="Helical" evidence="1">
    <location>
        <begin position="53"/>
        <end position="75"/>
    </location>
</feature>
<keyword evidence="1" id="KW-0812">Transmembrane</keyword>
<comment type="caution">
    <text evidence="2">The sequence shown here is derived from an EMBL/GenBank/DDBJ whole genome shotgun (WGS) entry which is preliminary data.</text>
</comment>
<feature type="transmembrane region" description="Helical" evidence="1">
    <location>
        <begin position="120"/>
        <end position="142"/>
    </location>
</feature>
<dbReference type="RefSeq" id="WP_254270328.1">
    <property type="nucleotide sequence ID" value="NZ_CP100401.1"/>
</dbReference>
<sequence>MAETAYLASAVVTGIAVLAVWSFVTRMEDWRHYDAANVGGAHTRRSADETDSVGTWAAAFFALVLVAGGGAVLLVSDAGVASAVGDWVAVGSVLGVSLLGFLLWGTYSSARFRGLRSAQAALLSAWLFGSLFVVGVAVKLVLAG</sequence>
<dbReference type="GeneID" id="73047002"/>
<dbReference type="EMBL" id="JBHSHT010000001">
    <property type="protein sequence ID" value="MFC4823741.1"/>
    <property type="molecule type" value="Genomic_DNA"/>
</dbReference>
<accession>A0ABD5PZN4</accession>
<evidence type="ECO:0000256" key="1">
    <source>
        <dbReference type="SAM" id="Phobius"/>
    </source>
</evidence>